<sequence>MRIGRHPYRIVGKAPLSTVSRACYGKHRYTLQRVSDGSLWLAFGARLTAASELVCARR</sequence>
<gene>
    <name evidence="1" type="ORF">NWFMUON74_51000</name>
</gene>
<evidence type="ECO:0000313" key="2">
    <source>
        <dbReference type="Proteomes" id="UP000516173"/>
    </source>
</evidence>
<proteinExistence type="predicted"/>
<keyword evidence="2" id="KW-1185">Reference proteome</keyword>
<dbReference type="Proteomes" id="UP000516173">
    <property type="component" value="Chromosome"/>
</dbReference>
<accession>A0A7G1KPZ3</accession>
<protein>
    <submittedName>
        <fullName evidence="1">Uncharacterized protein</fullName>
    </submittedName>
</protein>
<dbReference type="KEGG" id="nwl:NWFMUON74_51000"/>
<name>A0A7G1KPZ3_9NOCA</name>
<evidence type="ECO:0000313" key="1">
    <source>
        <dbReference type="EMBL" id="BCK57328.1"/>
    </source>
</evidence>
<organism evidence="1 2">
    <name type="scientific">Nocardia wallacei</name>
    <dbReference type="NCBI Taxonomy" id="480035"/>
    <lineage>
        <taxon>Bacteria</taxon>
        <taxon>Bacillati</taxon>
        <taxon>Actinomycetota</taxon>
        <taxon>Actinomycetes</taxon>
        <taxon>Mycobacteriales</taxon>
        <taxon>Nocardiaceae</taxon>
        <taxon>Nocardia</taxon>
    </lineage>
</organism>
<dbReference type="EMBL" id="AP023396">
    <property type="protein sequence ID" value="BCK57328.1"/>
    <property type="molecule type" value="Genomic_DNA"/>
</dbReference>
<reference evidence="1 2" key="1">
    <citation type="submission" date="2020-08" db="EMBL/GenBank/DDBJ databases">
        <title>Genome Sequencing of Nocardia wallacei strain FMUON74 and assembly.</title>
        <authorList>
            <person name="Toyokawa M."/>
            <person name="Uesaka K."/>
        </authorList>
    </citation>
    <scope>NUCLEOTIDE SEQUENCE [LARGE SCALE GENOMIC DNA]</scope>
    <source>
        <strain evidence="1 2">FMUON74</strain>
    </source>
</reference>
<dbReference type="AlphaFoldDB" id="A0A7G1KPZ3"/>